<dbReference type="Pfam" id="PF00482">
    <property type="entry name" value="T2SSF"/>
    <property type="match status" value="2"/>
</dbReference>
<name>A0A2S6NK59_RHOGL</name>
<evidence type="ECO:0000313" key="11">
    <source>
        <dbReference type="Proteomes" id="UP000239724"/>
    </source>
</evidence>
<dbReference type="GO" id="GO:0005886">
    <property type="term" value="C:plasma membrane"/>
    <property type="evidence" value="ECO:0007669"/>
    <property type="project" value="UniProtKB-SubCell"/>
</dbReference>
<keyword evidence="5 8" id="KW-0812">Transmembrane</keyword>
<comment type="subcellular location">
    <subcellularLocation>
        <location evidence="1">Cell inner membrane</location>
        <topology evidence="1">Multi-pass membrane protein</topology>
    </subcellularLocation>
</comment>
<evidence type="ECO:0000256" key="5">
    <source>
        <dbReference type="ARBA" id="ARBA00022692"/>
    </source>
</evidence>
<evidence type="ECO:0000256" key="6">
    <source>
        <dbReference type="ARBA" id="ARBA00022989"/>
    </source>
</evidence>
<dbReference type="InterPro" id="IPR003004">
    <property type="entry name" value="GspF/PilC"/>
</dbReference>
<evidence type="ECO:0000256" key="1">
    <source>
        <dbReference type="ARBA" id="ARBA00004429"/>
    </source>
</evidence>
<reference evidence="10 11" key="1">
    <citation type="journal article" date="2018" name="Arch. Microbiol.">
        <title>New insights into the metabolic potential of the phototrophic purple bacterium Rhodopila globiformis DSM 161(T) from its draft genome sequence and evidence for a vanadium-dependent nitrogenase.</title>
        <authorList>
            <person name="Imhoff J.F."/>
            <person name="Rahn T."/>
            <person name="Kunzel S."/>
            <person name="Neulinger S.C."/>
        </authorList>
    </citation>
    <scope>NUCLEOTIDE SEQUENCE [LARGE SCALE GENOMIC DNA]</scope>
    <source>
        <strain evidence="10 11">DSM 161</strain>
    </source>
</reference>
<dbReference type="PANTHER" id="PTHR30012">
    <property type="entry name" value="GENERAL SECRETION PATHWAY PROTEIN"/>
    <property type="match status" value="1"/>
</dbReference>
<evidence type="ECO:0000256" key="7">
    <source>
        <dbReference type="ARBA" id="ARBA00023136"/>
    </source>
</evidence>
<keyword evidence="3" id="KW-1003">Cell membrane</keyword>
<gene>
    <name evidence="10" type="ORF">CCS01_07755</name>
</gene>
<comment type="caution">
    <text evidence="10">The sequence shown here is derived from an EMBL/GenBank/DDBJ whole genome shotgun (WGS) entry which is preliminary data.</text>
</comment>
<keyword evidence="4" id="KW-0997">Cell inner membrane</keyword>
<comment type="similarity">
    <text evidence="2">Belongs to the GSP F family.</text>
</comment>
<dbReference type="InterPro" id="IPR042094">
    <property type="entry name" value="T2SS_GspF_sf"/>
</dbReference>
<dbReference type="PANTHER" id="PTHR30012:SF7">
    <property type="entry name" value="PROTEIN TRANSPORT PROTEIN HOFC HOMOLOG"/>
    <property type="match status" value="1"/>
</dbReference>
<keyword evidence="7 8" id="KW-0472">Membrane</keyword>
<keyword evidence="11" id="KW-1185">Reference proteome</keyword>
<dbReference type="InterPro" id="IPR018076">
    <property type="entry name" value="T2SS_GspF_dom"/>
</dbReference>
<organism evidence="10 11">
    <name type="scientific">Rhodopila globiformis</name>
    <name type="common">Rhodopseudomonas globiformis</name>
    <dbReference type="NCBI Taxonomy" id="1071"/>
    <lineage>
        <taxon>Bacteria</taxon>
        <taxon>Pseudomonadati</taxon>
        <taxon>Pseudomonadota</taxon>
        <taxon>Alphaproteobacteria</taxon>
        <taxon>Acetobacterales</taxon>
        <taxon>Acetobacteraceae</taxon>
        <taxon>Rhodopila</taxon>
    </lineage>
</organism>
<sequence>MTTFRYTAIGPGGERLAGVMEAATADEVIARLQRQGSLPVRAEPAGQGRRWSGWLTLDLGARRGLRKQDVADLIRELATMLTAGQDLDRALRYMQETAPARVRPTVTGLRDAVRDGAPLSVAMGRYPASFPAMHVGLVRAGEAGGNLGPTLARLADLLDRQRALASTITSAMIYPIVLLIAMVGAVTLLLTEVLPQFVPMFEQSGVALPASTQFLIDAGNLVQADGLPMLLGLLVMLLLARAALRQDAVRLVVDRLLLRLPMIGGLTREVLAARFSRVLGTLLLNGVALIPALGIVRDAMGNRAGRAAVESASLAARGGGALSPELEATGIFPPRTIHLLRLGEETAQLGAMALRAADIHENSTRLATQRLTALLVPAITILMGIAVGGIVASLMTAMLSLNDLASG</sequence>
<dbReference type="GO" id="GO:0015628">
    <property type="term" value="P:protein secretion by the type II secretion system"/>
    <property type="evidence" value="ECO:0007669"/>
    <property type="project" value="TreeGrafter"/>
</dbReference>
<feature type="domain" description="Type II secretion system protein GspF" evidence="9">
    <location>
        <begin position="74"/>
        <end position="195"/>
    </location>
</feature>
<keyword evidence="6 8" id="KW-1133">Transmembrane helix</keyword>
<evidence type="ECO:0000259" key="9">
    <source>
        <dbReference type="Pfam" id="PF00482"/>
    </source>
</evidence>
<accession>A0A2S6NK59</accession>
<evidence type="ECO:0000256" key="3">
    <source>
        <dbReference type="ARBA" id="ARBA00022475"/>
    </source>
</evidence>
<evidence type="ECO:0000256" key="4">
    <source>
        <dbReference type="ARBA" id="ARBA00022519"/>
    </source>
</evidence>
<protein>
    <submittedName>
        <fullName evidence="10">General secretion pathway protein GspF</fullName>
    </submittedName>
</protein>
<feature type="domain" description="Type II secretion system protein GspF" evidence="9">
    <location>
        <begin position="275"/>
        <end position="396"/>
    </location>
</feature>
<feature type="transmembrane region" description="Helical" evidence="8">
    <location>
        <begin position="374"/>
        <end position="401"/>
    </location>
</feature>
<dbReference type="OrthoDB" id="9805682at2"/>
<evidence type="ECO:0000313" key="10">
    <source>
        <dbReference type="EMBL" id="PPQ35371.1"/>
    </source>
</evidence>
<dbReference type="Gene3D" id="1.20.81.30">
    <property type="entry name" value="Type II secretion system (T2SS), domain F"/>
    <property type="match status" value="2"/>
</dbReference>
<dbReference type="AlphaFoldDB" id="A0A2S6NK59"/>
<proteinExistence type="inferred from homology"/>
<dbReference type="RefSeq" id="WP_104518277.1">
    <property type="nucleotide sequence ID" value="NZ_NHRY01000074.1"/>
</dbReference>
<feature type="transmembrane region" description="Helical" evidence="8">
    <location>
        <begin position="226"/>
        <end position="244"/>
    </location>
</feature>
<evidence type="ECO:0000256" key="2">
    <source>
        <dbReference type="ARBA" id="ARBA00005745"/>
    </source>
</evidence>
<dbReference type="Proteomes" id="UP000239724">
    <property type="component" value="Unassembled WGS sequence"/>
</dbReference>
<feature type="transmembrane region" description="Helical" evidence="8">
    <location>
        <begin position="163"/>
        <end position="190"/>
    </location>
</feature>
<evidence type="ECO:0000256" key="8">
    <source>
        <dbReference type="SAM" id="Phobius"/>
    </source>
</evidence>
<dbReference type="FunFam" id="1.20.81.30:FF:000001">
    <property type="entry name" value="Type II secretion system protein F"/>
    <property type="match status" value="1"/>
</dbReference>
<dbReference type="PRINTS" id="PR00812">
    <property type="entry name" value="BCTERIALGSPF"/>
</dbReference>
<dbReference type="EMBL" id="NHRY01000074">
    <property type="protein sequence ID" value="PPQ35371.1"/>
    <property type="molecule type" value="Genomic_DNA"/>
</dbReference>